<organism evidence="2 3">
    <name type="scientific">Candidatus Viridilinea halotolerans</name>
    <dbReference type="NCBI Taxonomy" id="2491704"/>
    <lineage>
        <taxon>Bacteria</taxon>
        <taxon>Bacillati</taxon>
        <taxon>Chloroflexota</taxon>
        <taxon>Chloroflexia</taxon>
        <taxon>Chloroflexales</taxon>
        <taxon>Chloroflexineae</taxon>
        <taxon>Oscillochloridaceae</taxon>
        <taxon>Candidatus Viridilinea</taxon>
    </lineage>
</organism>
<evidence type="ECO:0000313" key="3">
    <source>
        <dbReference type="Proteomes" id="UP000280307"/>
    </source>
</evidence>
<keyword evidence="1" id="KW-1133">Transmembrane helix</keyword>
<protein>
    <submittedName>
        <fullName evidence="2">DUF1361 domain-containing protein</fullName>
    </submittedName>
</protein>
<keyword evidence="1" id="KW-0472">Membrane</keyword>
<dbReference type="Proteomes" id="UP000280307">
    <property type="component" value="Unassembled WGS sequence"/>
</dbReference>
<dbReference type="Pfam" id="PF07099">
    <property type="entry name" value="DUF1361"/>
    <property type="match status" value="1"/>
</dbReference>
<dbReference type="InterPro" id="IPR009793">
    <property type="entry name" value="DUF1361"/>
</dbReference>
<reference evidence="2 3" key="1">
    <citation type="submission" date="2018-12" db="EMBL/GenBank/DDBJ databases">
        <title>Genome Sequence of Candidatus Viridilinea halotolerans isolated from saline sulfide-rich spring.</title>
        <authorList>
            <person name="Grouzdev D.S."/>
            <person name="Burganskaya E.I."/>
            <person name="Krutkina M.S."/>
            <person name="Sukhacheva M.V."/>
            <person name="Gorlenko V.M."/>
        </authorList>
    </citation>
    <scope>NUCLEOTIDE SEQUENCE [LARGE SCALE GENOMIC DNA]</scope>
    <source>
        <strain evidence="2">Chok-6</strain>
    </source>
</reference>
<feature type="transmembrane region" description="Helical" evidence="1">
    <location>
        <begin position="212"/>
        <end position="233"/>
    </location>
</feature>
<dbReference type="AlphaFoldDB" id="A0A426U7U7"/>
<dbReference type="EMBL" id="RSAS01000140">
    <property type="protein sequence ID" value="RRR76119.1"/>
    <property type="molecule type" value="Genomic_DNA"/>
</dbReference>
<feature type="transmembrane region" description="Helical" evidence="1">
    <location>
        <begin position="129"/>
        <end position="148"/>
    </location>
</feature>
<feature type="transmembrane region" description="Helical" evidence="1">
    <location>
        <begin position="56"/>
        <end position="78"/>
    </location>
</feature>
<comment type="caution">
    <text evidence="2">The sequence shown here is derived from an EMBL/GenBank/DDBJ whole genome shotgun (WGS) entry which is preliminary data.</text>
</comment>
<accession>A0A426U7U7</accession>
<keyword evidence="1" id="KW-0812">Transmembrane</keyword>
<feature type="transmembrane region" description="Helical" evidence="1">
    <location>
        <begin position="30"/>
        <end position="50"/>
    </location>
</feature>
<name>A0A426U7U7_9CHLR</name>
<proteinExistence type="predicted"/>
<feature type="transmembrane region" description="Helical" evidence="1">
    <location>
        <begin position="85"/>
        <end position="109"/>
    </location>
</feature>
<sequence>MQIWHHEMQEDELLTSEDTMNFFKSTGARLFIPCFASSSLAVGMLVGRNLMGHQGYIFLIWNLFLAWLPYLATLWMAWAAQRSRINFWLTIVPVGSLWLLFLPNAPYLLTDLIHFRGMHFVWWYDSSMLFSFAWAGIMLGVASLYIIGELSTARYGWLVGWGVVLATVSLSGLGVYVGRFLRWNSWDAIMRPRIILHDLVNLFSDPSTYPRLLGVSGLIACVMLVGYLTIISIQGERERMCS</sequence>
<evidence type="ECO:0000313" key="2">
    <source>
        <dbReference type="EMBL" id="RRR76119.1"/>
    </source>
</evidence>
<gene>
    <name evidence="2" type="ORF">EI684_03535</name>
</gene>
<evidence type="ECO:0000256" key="1">
    <source>
        <dbReference type="SAM" id="Phobius"/>
    </source>
</evidence>
<feature type="transmembrane region" description="Helical" evidence="1">
    <location>
        <begin position="155"/>
        <end position="177"/>
    </location>
</feature>